<comment type="caution">
    <text evidence="14">The sequence shown here is derived from an EMBL/GenBank/DDBJ whole genome shotgun (WGS) entry which is preliminary data.</text>
</comment>
<evidence type="ECO:0000256" key="4">
    <source>
        <dbReference type="ARBA" id="ARBA00022679"/>
    </source>
</evidence>
<keyword evidence="6" id="KW-0479">Metal-binding</keyword>
<name>A0AA88T2R8_CHASR</name>
<dbReference type="GO" id="GO:0016020">
    <property type="term" value="C:membrane"/>
    <property type="evidence" value="ECO:0007669"/>
    <property type="project" value="UniProtKB-SubCell"/>
</dbReference>
<evidence type="ECO:0000256" key="9">
    <source>
        <dbReference type="ARBA" id="ARBA00022833"/>
    </source>
</evidence>
<dbReference type="AlphaFoldDB" id="A0AA88T2R8"/>
<dbReference type="GO" id="GO:0016567">
    <property type="term" value="P:protein ubiquitination"/>
    <property type="evidence" value="ECO:0007669"/>
    <property type="project" value="InterPro"/>
</dbReference>
<dbReference type="PANTHER" id="PTHR12183:SF4">
    <property type="entry name" value="MITOCHONDRIAL UBIQUITIN LIGASE ACTIVATOR OF NFKB 1"/>
    <property type="match status" value="1"/>
</dbReference>
<dbReference type="InterPro" id="IPR022170">
    <property type="entry name" value="MUL1-like"/>
</dbReference>
<keyword evidence="4" id="KW-0808">Transferase</keyword>
<keyword evidence="9" id="KW-0862">Zinc</keyword>
<evidence type="ECO:0000256" key="10">
    <source>
        <dbReference type="ARBA" id="ARBA00022989"/>
    </source>
</evidence>
<evidence type="ECO:0000259" key="13">
    <source>
        <dbReference type="Pfam" id="PF12483"/>
    </source>
</evidence>
<evidence type="ECO:0000256" key="2">
    <source>
        <dbReference type="ARBA" id="ARBA00004141"/>
    </source>
</evidence>
<keyword evidence="7" id="KW-0863">Zinc-finger</keyword>
<accession>A0AA88T2R8</accession>
<evidence type="ECO:0000256" key="7">
    <source>
        <dbReference type="ARBA" id="ARBA00022771"/>
    </source>
</evidence>
<evidence type="ECO:0000256" key="3">
    <source>
        <dbReference type="ARBA" id="ARBA00012483"/>
    </source>
</evidence>
<gene>
    <name evidence="14" type="ORF">Q5P01_008124</name>
</gene>
<keyword evidence="10 12" id="KW-1133">Transmembrane helix</keyword>
<evidence type="ECO:0000256" key="12">
    <source>
        <dbReference type="SAM" id="Phobius"/>
    </source>
</evidence>
<keyword evidence="11 12" id="KW-0472">Membrane</keyword>
<dbReference type="Pfam" id="PF13920">
    <property type="entry name" value="zf-C3HC4_3"/>
    <property type="match status" value="1"/>
</dbReference>
<dbReference type="Proteomes" id="UP001187415">
    <property type="component" value="Unassembled WGS sequence"/>
</dbReference>
<feature type="transmembrane region" description="Helical" evidence="12">
    <location>
        <begin position="326"/>
        <end position="347"/>
    </location>
</feature>
<evidence type="ECO:0000256" key="5">
    <source>
        <dbReference type="ARBA" id="ARBA00022692"/>
    </source>
</evidence>
<dbReference type="GO" id="GO:0061630">
    <property type="term" value="F:ubiquitin protein ligase activity"/>
    <property type="evidence" value="ECO:0007669"/>
    <property type="project" value="UniProtKB-EC"/>
</dbReference>
<dbReference type="Pfam" id="PF12483">
    <property type="entry name" value="GIDE"/>
    <property type="match status" value="1"/>
</dbReference>
<keyword evidence="8" id="KW-0833">Ubl conjugation pathway</keyword>
<organism evidence="14 15">
    <name type="scientific">Channa striata</name>
    <name type="common">Snakehead murrel</name>
    <name type="synonym">Ophicephalus striatus</name>
    <dbReference type="NCBI Taxonomy" id="64152"/>
    <lineage>
        <taxon>Eukaryota</taxon>
        <taxon>Metazoa</taxon>
        <taxon>Chordata</taxon>
        <taxon>Craniata</taxon>
        <taxon>Vertebrata</taxon>
        <taxon>Euteleostomi</taxon>
        <taxon>Actinopterygii</taxon>
        <taxon>Neopterygii</taxon>
        <taxon>Teleostei</taxon>
        <taxon>Neoteleostei</taxon>
        <taxon>Acanthomorphata</taxon>
        <taxon>Anabantaria</taxon>
        <taxon>Anabantiformes</taxon>
        <taxon>Channoidei</taxon>
        <taxon>Channidae</taxon>
        <taxon>Channa</taxon>
    </lineage>
</organism>
<dbReference type="EC" id="2.3.2.27" evidence="3"/>
<sequence>MCKCCSRQNNCDVEEKCKDTCKLRLVLRGDDEDQGLRKTWNEPAATPADGRAGLHVRAVSGVCCGASRLQLLAKLRDAGSLNAADDRMDSSGRPSTAQIVVLATSSALTAVLYSIYRNRATTVARLKEAKKISIDQNLNSILSETPGRCVPYAVIEGVVRSVKETLSSQFVDNCKGVIERLTLKEEKMVWNRTTHLWNSTEKVIHQRTNTVPFALGSHDEDITATVRVIRPLDAAELDLETTYENFHPTVQSLSNVIGHFISGERPKGIHETEEMLRVGESVTGVGELVLDNNLIKLQPPKQGFRYFLTRLDYESLLRKQGNSVRLWKILTLVFGITACTTLIFILWKRYEHRRKSKKEKNMLEEFKEQQKKRMRDLNMDEGNVSPTSCTVCLSRERSCVFLECGHVCACAQCYEALPGPKMPHLQSHY</sequence>
<dbReference type="GO" id="GO:0005739">
    <property type="term" value="C:mitochondrion"/>
    <property type="evidence" value="ECO:0007669"/>
    <property type="project" value="TreeGrafter"/>
</dbReference>
<proteinExistence type="predicted"/>
<dbReference type="GO" id="GO:0008270">
    <property type="term" value="F:zinc ion binding"/>
    <property type="evidence" value="ECO:0007669"/>
    <property type="project" value="UniProtKB-KW"/>
</dbReference>
<evidence type="ECO:0000313" key="15">
    <source>
        <dbReference type="Proteomes" id="UP001187415"/>
    </source>
</evidence>
<reference evidence="14" key="1">
    <citation type="submission" date="2023-07" db="EMBL/GenBank/DDBJ databases">
        <title>Chromosome-level Genome Assembly of Striped Snakehead (Channa striata).</title>
        <authorList>
            <person name="Liu H."/>
        </authorList>
    </citation>
    <scope>NUCLEOTIDE SEQUENCE</scope>
    <source>
        <strain evidence="14">Gz</strain>
        <tissue evidence="14">Muscle</tissue>
    </source>
</reference>
<evidence type="ECO:0000256" key="6">
    <source>
        <dbReference type="ARBA" id="ARBA00022723"/>
    </source>
</evidence>
<dbReference type="Gene3D" id="3.30.40.10">
    <property type="entry name" value="Zinc/RING finger domain, C3HC4 (zinc finger)"/>
    <property type="match status" value="1"/>
</dbReference>
<evidence type="ECO:0000256" key="8">
    <source>
        <dbReference type="ARBA" id="ARBA00022786"/>
    </source>
</evidence>
<dbReference type="EMBL" id="JAUPFM010000005">
    <property type="protein sequence ID" value="KAK2851848.1"/>
    <property type="molecule type" value="Genomic_DNA"/>
</dbReference>
<dbReference type="InterPro" id="IPR013083">
    <property type="entry name" value="Znf_RING/FYVE/PHD"/>
</dbReference>
<feature type="domain" description="E3 Ubiquitin ligase MUL1-like" evidence="13">
    <location>
        <begin position="186"/>
        <end position="338"/>
    </location>
</feature>
<evidence type="ECO:0000313" key="14">
    <source>
        <dbReference type="EMBL" id="KAK2851848.1"/>
    </source>
</evidence>
<dbReference type="InterPro" id="IPR051652">
    <property type="entry name" value="MDM2_MDM4_MUL1"/>
</dbReference>
<comment type="subcellular location">
    <subcellularLocation>
        <location evidence="2">Membrane</location>
        <topology evidence="2">Multi-pass membrane protein</topology>
    </subcellularLocation>
</comment>
<comment type="catalytic activity">
    <reaction evidence="1">
        <text>S-ubiquitinyl-[E2 ubiquitin-conjugating enzyme]-L-cysteine + [acceptor protein]-L-lysine = [E2 ubiquitin-conjugating enzyme]-L-cysteine + N(6)-ubiquitinyl-[acceptor protein]-L-lysine.</text>
        <dbReference type="EC" id="2.3.2.27"/>
    </reaction>
</comment>
<keyword evidence="15" id="KW-1185">Reference proteome</keyword>
<evidence type="ECO:0000256" key="1">
    <source>
        <dbReference type="ARBA" id="ARBA00000900"/>
    </source>
</evidence>
<dbReference type="PANTHER" id="PTHR12183">
    <property type="entry name" value="MITOCHONDRIAL UBIQUITIN LIGASE ACTIVATOR OF NFKB 1"/>
    <property type="match status" value="1"/>
</dbReference>
<protein>
    <recommendedName>
        <fullName evidence="3">RING-type E3 ubiquitin transferase</fullName>
        <ecNumber evidence="3">2.3.2.27</ecNumber>
    </recommendedName>
</protein>
<evidence type="ECO:0000256" key="11">
    <source>
        <dbReference type="ARBA" id="ARBA00023136"/>
    </source>
</evidence>
<keyword evidence="5 12" id="KW-0812">Transmembrane</keyword>